<dbReference type="RefSeq" id="WP_141320432.1">
    <property type="nucleotide sequence ID" value="NZ_BJLP01000026.1"/>
</dbReference>
<evidence type="ECO:0000256" key="1">
    <source>
        <dbReference type="SAM" id="MobiDB-lite"/>
    </source>
</evidence>
<proteinExistence type="predicted"/>
<dbReference type="Proteomes" id="UP000315842">
    <property type="component" value="Unassembled WGS sequence"/>
</dbReference>
<gene>
    <name evidence="2" type="ORF">CUD01_17520</name>
</gene>
<dbReference type="Pfam" id="PF09438">
    <property type="entry name" value="DUF2017"/>
    <property type="match status" value="1"/>
</dbReference>
<protein>
    <submittedName>
        <fullName evidence="2">Uncharacterized protein</fullName>
    </submittedName>
</protein>
<name>A0A4Y3KE77_CELUD</name>
<sequence>MRGFVARQQEYVARLDADERAVLAGIASEVAVLLGAEKFRTAGRLRTDVGAPSHADASDELDDDELVEEPPLHALGWPWQRPVEAPTDPAVRRLLPDASDDPEQAAEFRRLTDADLRARKIAGLRTWWHALRTPGGRQGDAVAITAAEAPAVAAAMTDVRIVLADRLGIRTDEDGERVYAELHAASGHDAGGGRDGGGGDGGEAAAVRRAFIGVYAMLSELQETLVTAMLVRVRSRDATHGGPGPGPEGRGGSAG</sequence>
<evidence type="ECO:0000313" key="3">
    <source>
        <dbReference type="Proteomes" id="UP000315842"/>
    </source>
</evidence>
<organism evidence="2 3">
    <name type="scientific">Cellulomonas uda</name>
    <dbReference type="NCBI Taxonomy" id="1714"/>
    <lineage>
        <taxon>Bacteria</taxon>
        <taxon>Bacillati</taxon>
        <taxon>Actinomycetota</taxon>
        <taxon>Actinomycetes</taxon>
        <taxon>Micrococcales</taxon>
        <taxon>Cellulomonadaceae</taxon>
        <taxon>Cellulomonas</taxon>
    </lineage>
</organism>
<dbReference type="EMBL" id="BJLP01000026">
    <property type="protein sequence ID" value="GEA81308.1"/>
    <property type="molecule type" value="Genomic_DNA"/>
</dbReference>
<keyword evidence="3" id="KW-1185">Reference proteome</keyword>
<reference evidence="2 3" key="1">
    <citation type="submission" date="2019-06" db="EMBL/GenBank/DDBJ databases">
        <title>Whole genome shotgun sequence of Cellulomonas uda NBRC 3747.</title>
        <authorList>
            <person name="Hosoyama A."/>
            <person name="Uohara A."/>
            <person name="Ohji S."/>
            <person name="Ichikawa N."/>
        </authorList>
    </citation>
    <scope>NUCLEOTIDE SEQUENCE [LARGE SCALE GENOMIC DNA]</scope>
    <source>
        <strain evidence="2 3">NBRC 3747</strain>
    </source>
</reference>
<evidence type="ECO:0000313" key="2">
    <source>
        <dbReference type="EMBL" id="GEA81308.1"/>
    </source>
</evidence>
<comment type="caution">
    <text evidence="2">The sequence shown here is derived from an EMBL/GenBank/DDBJ whole genome shotgun (WGS) entry which is preliminary data.</text>
</comment>
<feature type="compositionally biased region" description="Gly residues" evidence="1">
    <location>
        <begin position="241"/>
        <end position="255"/>
    </location>
</feature>
<dbReference type="InterPro" id="IPR018561">
    <property type="entry name" value="AosR"/>
</dbReference>
<dbReference type="AlphaFoldDB" id="A0A4Y3KE77"/>
<accession>A0A4Y3KE77</accession>
<feature type="region of interest" description="Disordered" evidence="1">
    <location>
        <begin position="236"/>
        <end position="255"/>
    </location>
</feature>